<reference evidence="1" key="1">
    <citation type="submission" date="2021-06" db="EMBL/GenBank/DDBJ databases">
        <authorList>
            <person name="Kallberg Y."/>
            <person name="Tangrot J."/>
            <person name="Rosling A."/>
        </authorList>
    </citation>
    <scope>NUCLEOTIDE SEQUENCE</scope>
    <source>
        <strain evidence="1">CL356</strain>
    </source>
</reference>
<evidence type="ECO:0000313" key="1">
    <source>
        <dbReference type="EMBL" id="CAG8723544.1"/>
    </source>
</evidence>
<accession>A0ACA9PV71</accession>
<dbReference type="EMBL" id="CAJVPT010039732">
    <property type="protein sequence ID" value="CAG8723544.1"/>
    <property type="molecule type" value="Genomic_DNA"/>
</dbReference>
<comment type="caution">
    <text evidence="1">The sequence shown here is derived from an EMBL/GenBank/DDBJ whole genome shotgun (WGS) entry which is preliminary data.</text>
</comment>
<protein>
    <submittedName>
        <fullName evidence="1">1191_t:CDS:1</fullName>
    </submittedName>
</protein>
<feature type="non-terminal residue" evidence="1">
    <location>
        <position position="1"/>
    </location>
</feature>
<keyword evidence="2" id="KW-1185">Reference proteome</keyword>
<organism evidence="1 2">
    <name type="scientific">Acaulospora colombiana</name>
    <dbReference type="NCBI Taxonomy" id="27376"/>
    <lineage>
        <taxon>Eukaryota</taxon>
        <taxon>Fungi</taxon>
        <taxon>Fungi incertae sedis</taxon>
        <taxon>Mucoromycota</taxon>
        <taxon>Glomeromycotina</taxon>
        <taxon>Glomeromycetes</taxon>
        <taxon>Diversisporales</taxon>
        <taxon>Acaulosporaceae</taxon>
        <taxon>Acaulospora</taxon>
    </lineage>
</organism>
<dbReference type="Proteomes" id="UP000789525">
    <property type="component" value="Unassembled WGS sequence"/>
</dbReference>
<name>A0ACA9PV71_9GLOM</name>
<proteinExistence type="predicted"/>
<sequence>ASDLQLGASWFGRRVANGRTGPANLNRQAARSSEWLPLRGIYDRYR</sequence>
<gene>
    <name evidence="1" type="ORF">ACOLOM_LOCUS11246</name>
</gene>
<evidence type="ECO:0000313" key="2">
    <source>
        <dbReference type="Proteomes" id="UP000789525"/>
    </source>
</evidence>